<protein>
    <submittedName>
        <fullName evidence="1">Uncharacterized protein</fullName>
    </submittedName>
</protein>
<gene>
    <name evidence="1" type="ORF">Patl1_00288</name>
</gene>
<organism evidence="1 2">
    <name type="scientific">Pistacia atlantica</name>
    <dbReference type="NCBI Taxonomy" id="434234"/>
    <lineage>
        <taxon>Eukaryota</taxon>
        <taxon>Viridiplantae</taxon>
        <taxon>Streptophyta</taxon>
        <taxon>Embryophyta</taxon>
        <taxon>Tracheophyta</taxon>
        <taxon>Spermatophyta</taxon>
        <taxon>Magnoliopsida</taxon>
        <taxon>eudicotyledons</taxon>
        <taxon>Gunneridae</taxon>
        <taxon>Pentapetalae</taxon>
        <taxon>rosids</taxon>
        <taxon>malvids</taxon>
        <taxon>Sapindales</taxon>
        <taxon>Anacardiaceae</taxon>
        <taxon>Pistacia</taxon>
    </lineage>
</organism>
<dbReference type="Proteomes" id="UP001164250">
    <property type="component" value="Chromosome 1"/>
</dbReference>
<sequence length="88" mass="10347">MRPRAIITMKSLSPSLLYQISDRNNISLLFLYNNIAYQHFFSHYQLNISSVSRIIYKCAPKKFILYNYLFLLTSLISTSSFLEQKTLT</sequence>
<name>A0ACC1C6X4_9ROSI</name>
<reference evidence="2" key="1">
    <citation type="journal article" date="2023" name="G3 (Bethesda)">
        <title>Genome assembly and association tests identify interacting loci associated with vigor, precocity, and sex in interspecific pistachio rootstocks.</title>
        <authorList>
            <person name="Palmer W."/>
            <person name="Jacygrad E."/>
            <person name="Sagayaradj S."/>
            <person name="Cavanaugh K."/>
            <person name="Han R."/>
            <person name="Bertier L."/>
            <person name="Beede B."/>
            <person name="Kafkas S."/>
            <person name="Golino D."/>
            <person name="Preece J."/>
            <person name="Michelmore R."/>
        </authorList>
    </citation>
    <scope>NUCLEOTIDE SEQUENCE [LARGE SCALE GENOMIC DNA]</scope>
</reference>
<evidence type="ECO:0000313" key="1">
    <source>
        <dbReference type="EMBL" id="KAJ0111396.1"/>
    </source>
</evidence>
<dbReference type="EMBL" id="CM047897">
    <property type="protein sequence ID" value="KAJ0111396.1"/>
    <property type="molecule type" value="Genomic_DNA"/>
</dbReference>
<keyword evidence="2" id="KW-1185">Reference proteome</keyword>
<proteinExistence type="predicted"/>
<comment type="caution">
    <text evidence="1">The sequence shown here is derived from an EMBL/GenBank/DDBJ whole genome shotgun (WGS) entry which is preliminary data.</text>
</comment>
<accession>A0ACC1C6X4</accession>
<evidence type="ECO:0000313" key="2">
    <source>
        <dbReference type="Proteomes" id="UP001164250"/>
    </source>
</evidence>